<name>A0AAV5SZF5_9BILA</name>
<dbReference type="AlphaFoldDB" id="A0AAV5SZF5"/>
<feature type="non-terminal residue" evidence="1">
    <location>
        <position position="1"/>
    </location>
</feature>
<reference evidence="1" key="1">
    <citation type="submission" date="2023-10" db="EMBL/GenBank/DDBJ databases">
        <title>Genome assembly of Pristionchus species.</title>
        <authorList>
            <person name="Yoshida K."/>
            <person name="Sommer R.J."/>
        </authorList>
    </citation>
    <scope>NUCLEOTIDE SEQUENCE</scope>
    <source>
        <strain evidence="1">RS0144</strain>
    </source>
</reference>
<proteinExistence type="predicted"/>
<evidence type="ECO:0000313" key="1">
    <source>
        <dbReference type="EMBL" id="GMS87722.1"/>
    </source>
</evidence>
<evidence type="ECO:0000313" key="2">
    <source>
        <dbReference type="Proteomes" id="UP001432027"/>
    </source>
</evidence>
<dbReference type="Pfam" id="PF16053">
    <property type="entry name" value="MRP-S34"/>
    <property type="match status" value="1"/>
</dbReference>
<accession>A0AAV5SZF5</accession>
<keyword evidence="2" id="KW-1185">Reference proteome</keyword>
<dbReference type="GO" id="GO:0003735">
    <property type="term" value="F:structural constituent of ribosome"/>
    <property type="evidence" value="ECO:0007669"/>
    <property type="project" value="InterPro"/>
</dbReference>
<sequence>AKMSAKLMRFVGNYDVNAEGKFLFEILAQLRGFGVGRMVTKTEWNRKWPNQPSYIVIKAVEPEMDRWLSRGTLWADWTYRGKQLGTYEFKHDLNRSDWRLIHRHEEKDFSACASPMKTVPFPDSFPLPPLQVLMAKQAAAKRGDDPATVPTRARLQLCVDPELQMVQKMFRQYPPATKSASIYDEVDKEALLDLYGKELPVKVEAWNVGPAGLSTRFPAVDSRLADKKTF</sequence>
<dbReference type="PANTHER" id="PTHR28589">
    <property type="entry name" value="28S RIBOSOMAL PROTEIN S34, MITOCHONDRIAL"/>
    <property type="match status" value="1"/>
</dbReference>
<protein>
    <submittedName>
        <fullName evidence="1">Uncharacterized protein</fullName>
    </submittedName>
</protein>
<dbReference type="InterPro" id="IPR032053">
    <property type="entry name" value="Ribosomal_mS34"/>
</dbReference>
<dbReference type="PANTHER" id="PTHR28589:SF1">
    <property type="entry name" value="SMALL RIBOSOMAL SUBUNIT PROTEIN MS34"/>
    <property type="match status" value="1"/>
</dbReference>
<dbReference type="GO" id="GO:0005739">
    <property type="term" value="C:mitochondrion"/>
    <property type="evidence" value="ECO:0007669"/>
    <property type="project" value="InterPro"/>
</dbReference>
<dbReference type="EMBL" id="BTSX01000003">
    <property type="protein sequence ID" value="GMS87722.1"/>
    <property type="molecule type" value="Genomic_DNA"/>
</dbReference>
<gene>
    <name evidence="1" type="ORF">PENTCL1PPCAC_9897</name>
</gene>
<dbReference type="Proteomes" id="UP001432027">
    <property type="component" value="Unassembled WGS sequence"/>
</dbReference>
<organism evidence="1 2">
    <name type="scientific">Pristionchus entomophagus</name>
    <dbReference type="NCBI Taxonomy" id="358040"/>
    <lineage>
        <taxon>Eukaryota</taxon>
        <taxon>Metazoa</taxon>
        <taxon>Ecdysozoa</taxon>
        <taxon>Nematoda</taxon>
        <taxon>Chromadorea</taxon>
        <taxon>Rhabditida</taxon>
        <taxon>Rhabditina</taxon>
        <taxon>Diplogasteromorpha</taxon>
        <taxon>Diplogasteroidea</taxon>
        <taxon>Neodiplogasteridae</taxon>
        <taxon>Pristionchus</taxon>
    </lineage>
</organism>
<comment type="caution">
    <text evidence="1">The sequence shown here is derived from an EMBL/GenBank/DDBJ whole genome shotgun (WGS) entry which is preliminary data.</text>
</comment>